<dbReference type="PANTHER" id="PTHR32089">
    <property type="entry name" value="METHYL-ACCEPTING CHEMOTAXIS PROTEIN MCPB"/>
    <property type="match status" value="1"/>
</dbReference>
<evidence type="ECO:0000256" key="2">
    <source>
        <dbReference type="ARBA" id="ARBA00029447"/>
    </source>
</evidence>
<dbReference type="RefSeq" id="WP_245331616.1">
    <property type="nucleotide sequence ID" value="NZ_JAGGLM010000024.1"/>
</dbReference>
<evidence type="ECO:0000256" key="4">
    <source>
        <dbReference type="SAM" id="Phobius"/>
    </source>
</evidence>
<organism evidence="6 7">
    <name type="scientific">Clostridium algifaecis</name>
    <dbReference type="NCBI Taxonomy" id="1472040"/>
    <lineage>
        <taxon>Bacteria</taxon>
        <taxon>Bacillati</taxon>
        <taxon>Bacillota</taxon>
        <taxon>Clostridia</taxon>
        <taxon>Eubacteriales</taxon>
        <taxon>Clostridiaceae</taxon>
        <taxon>Clostridium</taxon>
    </lineage>
</organism>
<evidence type="ECO:0000313" key="6">
    <source>
        <dbReference type="EMBL" id="MBP2033876.1"/>
    </source>
</evidence>
<accession>A0ABS4KWT9</accession>
<feature type="domain" description="Methyl-accepting transducer" evidence="5">
    <location>
        <begin position="283"/>
        <end position="540"/>
    </location>
</feature>
<dbReference type="PROSITE" id="PS50111">
    <property type="entry name" value="CHEMOTAXIS_TRANSDUC_2"/>
    <property type="match status" value="1"/>
</dbReference>
<dbReference type="Proteomes" id="UP001519307">
    <property type="component" value="Unassembled WGS sequence"/>
</dbReference>
<dbReference type="SUPFAM" id="SSF58104">
    <property type="entry name" value="Methyl-accepting chemotaxis protein (MCP) signaling domain"/>
    <property type="match status" value="1"/>
</dbReference>
<dbReference type="PRINTS" id="PR00260">
    <property type="entry name" value="CHEMTRNSDUCR"/>
</dbReference>
<sequence>MKAENLKNIKIVKSIIIMWIISLFTAIIIGTIGYINTSKMHEIVNDTNENIMPKLKDWGDVNGNMGVLRNTLTKIIDRPFDEKNEQDMLKLNSNITKIINRNINITKNDEKENKMVVQMKSAYDHYYSFIPGIIEQRRANKVPDKQITNVAMGVYGNDLAKKNVQLVNYQKEIANQQSQKAKNLYHSSLILFCTVFVLSVSIFTVISLAVISIVKNSMNDFIEKLKILSSGNFMIKFNNGFTNEFGIMYDALDETIVSISDALNKIKKYSNEVNEKILYLENISGQMHSSIGEVSSSIGEVSNGSNDQAKSLVNINGTLNSFGNTLETVGKSIRKIDGDTKDISKKVQISNDTLNNIVSSMNKITDSYGDTKSKVVNLTNSVKQITDITNLINDIADQTSLLSLNAAIEAAKAGSDGASFAVVADEIKKLAEQSKNSSKSIDSLISVIYNEVKILSNTTNSTNLELVKQKDIIKNSINLFKNIIISIQKLLPKIDEANQSIVKVNKDKSNIIDSVEAISAVSEENSASSEQISASSDEMENLSGKVSKSAVLLKDKIQHMIEQIEKFNI</sequence>
<dbReference type="InterPro" id="IPR024478">
    <property type="entry name" value="HlyB_4HB_MCP"/>
</dbReference>
<dbReference type="InterPro" id="IPR004090">
    <property type="entry name" value="Chemotax_Me-accpt_rcpt"/>
</dbReference>
<dbReference type="Pfam" id="PF00015">
    <property type="entry name" value="MCPsignal"/>
    <property type="match status" value="1"/>
</dbReference>
<keyword evidence="4" id="KW-0472">Membrane</keyword>
<evidence type="ECO:0000256" key="1">
    <source>
        <dbReference type="ARBA" id="ARBA00023224"/>
    </source>
</evidence>
<dbReference type="InterPro" id="IPR004089">
    <property type="entry name" value="MCPsignal_dom"/>
</dbReference>
<feature type="transmembrane region" description="Helical" evidence="4">
    <location>
        <begin position="189"/>
        <end position="214"/>
    </location>
</feature>
<dbReference type="EMBL" id="JAGGLM010000024">
    <property type="protein sequence ID" value="MBP2033876.1"/>
    <property type="molecule type" value="Genomic_DNA"/>
</dbReference>
<evidence type="ECO:0000313" key="7">
    <source>
        <dbReference type="Proteomes" id="UP001519307"/>
    </source>
</evidence>
<dbReference type="PANTHER" id="PTHR32089:SF112">
    <property type="entry name" value="LYSOZYME-LIKE PROTEIN-RELATED"/>
    <property type="match status" value="1"/>
</dbReference>
<keyword evidence="7" id="KW-1185">Reference proteome</keyword>
<dbReference type="Pfam" id="PF12729">
    <property type="entry name" value="4HB_MCP_1"/>
    <property type="match status" value="1"/>
</dbReference>
<gene>
    <name evidence="6" type="ORF">J2Z42_002589</name>
</gene>
<comment type="similarity">
    <text evidence="2">Belongs to the methyl-accepting chemotaxis (MCP) protein family.</text>
</comment>
<evidence type="ECO:0000259" key="5">
    <source>
        <dbReference type="PROSITE" id="PS50111"/>
    </source>
</evidence>
<name>A0ABS4KWT9_9CLOT</name>
<keyword evidence="4" id="KW-1133">Transmembrane helix</keyword>
<feature type="transmembrane region" description="Helical" evidence="4">
    <location>
        <begin position="15"/>
        <end position="35"/>
    </location>
</feature>
<keyword evidence="4" id="KW-0812">Transmembrane</keyword>
<protein>
    <submittedName>
        <fullName evidence="6">Methyl-accepting chemotaxis protein</fullName>
    </submittedName>
</protein>
<keyword evidence="1 3" id="KW-0807">Transducer</keyword>
<comment type="caution">
    <text evidence="6">The sequence shown here is derived from an EMBL/GenBank/DDBJ whole genome shotgun (WGS) entry which is preliminary data.</text>
</comment>
<evidence type="ECO:0000256" key="3">
    <source>
        <dbReference type="PROSITE-ProRule" id="PRU00284"/>
    </source>
</evidence>
<proteinExistence type="inferred from homology"/>
<reference evidence="6 7" key="1">
    <citation type="submission" date="2021-03" db="EMBL/GenBank/DDBJ databases">
        <title>Genomic Encyclopedia of Type Strains, Phase IV (KMG-IV): sequencing the most valuable type-strain genomes for metagenomic binning, comparative biology and taxonomic classification.</title>
        <authorList>
            <person name="Goeker M."/>
        </authorList>
    </citation>
    <scope>NUCLEOTIDE SEQUENCE [LARGE SCALE GENOMIC DNA]</scope>
    <source>
        <strain evidence="6 7">DSM 28783</strain>
    </source>
</reference>
<dbReference type="SMART" id="SM00283">
    <property type="entry name" value="MA"/>
    <property type="match status" value="1"/>
</dbReference>
<dbReference type="Gene3D" id="1.10.287.950">
    <property type="entry name" value="Methyl-accepting chemotaxis protein"/>
    <property type="match status" value="1"/>
</dbReference>